<gene>
    <name evidence="1" type="ORF">N473_21835</name>
</gene>
<evidence type="ECO:0000313" key="2">
    <source>
        <dbReference type="Proteomes" id="UP000076486"/>
    </source>
</evidence>
<name>A0A161YKE8_9GAMM</name>
<proteinExistence type="predicted"/>
<reference evidence="1 2" key="1">
    <citation type="submission" date="2013-07" db="EMBL/GenBank/DDBJ databases">
        <title>Comparative Genomic and Metabolomic Analysis of Twelve Strains of Pseudoalteromonas luteoviolacea.</title>
        <authorList>
            <person name="Vynne N.G."/>
            <person name="Mansson M."/>
            <person name="Gram L."/>
        </authorList>
    </citation>
    <scope>NUCLEOTIDE SEQUENCE [LARGE SCALE GENOMIC DNA]</scope>
    <source>
        <strain evidence="1 2">CPMOR-1</strain>
    </source>
</reference>
<dbReference type="PATRIC" id="fig|1365248.3.peg.3449"/>
<accession>A0A161YKE8</accession>
<sequence>MTTIFNGILFAGLAYWSSKSGLLKPINTVARGKLGKNNQHSEAHNFKG</sequence>
<dbReference type="EMBL" id="AUYC01000036">
    <property type="protein sequence ID" value="KZN61832.1"/>
    <property type="molecule type" value="Genomic_DNA"/>
</dbReference>
<dbReference type="Proteomes" id="UP000076486">
    <property type="component" value="Unassembled WGS sequence"/>
</dbReference>
<comment type="caution">
    <text evidence="1">The sequence shown here is derived from an EMBL/GenBank/DDBJ whole genome shotgun (WGS) entry which is preliminary data.</text>
</comment>
<protein>
    <submittedName>
        <fullName evidence="1">Uncharacterized protein</fullName>
    </submittedName>
</protein>
<dbReference type="AlphaFoldDB" id="A0A161YKE8"/>
<organism evidence="1 2">
    <name type="scientific">Pseudoalteromonas luteoviolacea CPMOR-1</name>
    <dbReference type="NCBI Taxonomy" id="1365248"/>
    <lineage>
        <taxon>Bacteria</taxon>
        <taxon>Pseudomonadati</taxon>
        <taxon>Pseudomonadota</taxon>
        <taxon>Gammaproteobacteria</taxon>
        <taxon>Alteromonadales</taxon>
        <taxon>Pseudoalteromonadaceae</taxon>
        <taxon>Pseudoalteromonas</taxon>
    </lineage>
</organism>
<dbReference type="RefSeq" id="WP_155735637.1">
    <property type="nucleotide sequence ID" value="NZ_AUYC01000036.1"/>
</dbReference>
<evidence type="ECO:0000313" key="1">
    <source>
        <dbReference type="EMBL" id="KZN61832.1"/>
    </source>
</evidence>